<dbReference type="InterPro" id="IPR012902">
    <property type="entry name" value="N_methyl_site"/>
</dbReference>
<name>A0A9D1CY97_9FIRM</name>
<dbReference type="NCBIfam" id="TIGR02532">
    <property type="entry name" value="IV_pilin_GFxxxE"/>
    <property type="match status" value="1"/>
</dbReference>
<keyword evidence="1" id="KW-0472">Membrane</keyword>
<dbReference type="EMBL" id="DVFV01000048">
    <property type="protein sequence ID" value="HIQ90512.1"/>
    <property type="molecule type" value="Genomic_DNA"/>
</dbReference>
<feature type="non-terminal residue" evidence="2">
    <location>
        <position position="37"/>
    </location>
</feature>
<protein>
    <submittedName>
        <fullName evidence="2">Prepilin-type N-terminal cleavage/methylation domain-containing protein</fullName>
    </submittedName>
</protein>
<dbReference type="AlphaFoldDB" id="A0A9D1CY97"/>
<reference evidence="2" key="1">
    <citation type="submission" date="2020-10" db="EMBL/GenBank/DDBJ databases">
        <authorList>
            <person name="Gilroy R."/>
        </authorList>
    </citation>
    <scope>NUCLEOTIDE SEQUENCE</scope>
    <source>
        <strain evidence="2">CHK147-3167</strain>
    </source>
</reference>
<feature type="transmembrane region" description="Helical" evidence="1">
    <location>
        <begin position="6"/>
        <end position="30"/>
    </location>
</feature>
<reference evidence="2" key="2">
    <citation type="journal article" date="2021" name="PeerJ">
        <title>Extensive microbial diversity within the chicken gut microbiome revealed by metagenomics and culture.</title>
        <authorList>
            <person name="Gilroy R."/>
            <person name="Ravi A."/>
            <person name="Getino M."/>
            <person name="Pursley I."/>
            <person name="Horton D.L."/>
            <person name="Alikhan N.F."/>
            <person name="Baker D."/>
            <person name="Gharbi K."/>
            <person name="Hall N."/>
            <person name="Watson M."/>
            <person name="Adriaenssens E.M."/>
            <person name="Foster-Nyarko E."/>
            <person name="Jarju S."/>
            <person name="Secka A."/>
            <person name="Antonio M."/>
            <person name="Oren A."/>
            <person name="Chaudhuri R.R."/>
            <person name="La Ragione R."/>
            <person name="Hildebrand F."/>
            <person name="Pallen M.J."/>
        </authorList>
    </citation>
    <scope>NUCLEOTIDE SEQUENCE</scope>
    <source>
        <strain evidence="2">CHK147-3167</strain>
    </source>
</reference>
<keyword evidence="1" id="KW-1133">Transmembrane helix</keyword>
<comment type="caution">
    <text evidence="2">The sequence shown here is derived from an EMBL/GenBank/DDBJ whole genome shotgun (WGS) entry which is preliminary data.</text>
</comment>
<evidence type="ECO:0000313" key="3">
    <source>
        <dbReference type="Proteomes" id="UP000886786"/>
    </source>
</evidence>
<dbReference type="Proteomes" id="UP000886786">
    <property type="component" value="Unassembled WGS sequence"/>
</dbReference>
<keyword evidence="1" id="KW-0812">Transmembrane</keyword>
<dbReference type="Pfam" id="PF07963">
    <property type="entry name" value="N_methyl"/>
    <property type="match status" value="1"/>
</dbReference>
<organism evidence="2 3">
    <name type="scientific">Candidatus Coprosoma intestinipullorum</name>
    <dbReference type="NCBI Taxonomy" id="2840752"/>
    <lineage>
        <taxon>Bacteria</taxon>
        <taxon>Bacillati</taxon>
        <taxon>Bacillota</taxon>
        <taxon>Bacillota incertae sedis</taxon>
        <taxon>Candidatus Coprosoma</taxon>
    </lineage>
</organism>
<accession>A0A9D1CY97</accession>
<evidence type="ECO:0000313" key="2">
    <source>
        <dbReference type="EMBL" id="HIQ90512.1"/>
    </source>
</evidence>
<proteinExistence type="predicted"/>
<sequence length="37" mass="4038">MNRKGFTLAEILGVIVILSLLMVIIVPTVINRITGTK</sequence>
<evidence type="ECO:0000256" key="1">
    <source>
        <dbReference type="SAM" id="Phobius"/>
    </source>
</evidence>
<gene>
    <name evidence="2" type="ORF">IAB27_02645</name>
</gene>